<dbReference type="Pfam" id="PF03466">
    <property type="entry name" value="LysR_substrate"/>
    <property type="match status" value="1"/>
</dbReference>
<evidence type="ECO:0000259" key="5">
    <source>
        <dbReference type="PROSITE" id="PS50931"/>
    </source>
</evidence>
<dbReference type="SUPFAM" id="SSF46785">
    <property type="entry name" value="Winged helix' DNA-binding domain"/>
    <property type="match status" value="1"/>
</dbReference>
<proteinExistence type="inferred from homology"/>
<accession>A0A2A4T7S8</accession>
<keyword evidence="2" id="KW-0805">Transcription regulation</keyword>
<comment type="caution">
    <text evidence="6">The sequence shown here is derived from an EMBL/GenBank/DDBJ whole genome shotgun (WGS) entry which is preliminary data.</text>
</comment>
<evidence type="ECO:0000256" key="2">
    <source>
        <dbReference type="ARBA" id="ARBA00023015"/>
    </source>
</evidence>
<keyword evidence="4" id="KW-0804">Transcription</keyword>
<dbReference type="InterPro" id="IPR036390">
    <property type="entry name" value="WH_DNA-bd_sf"/>
</dbReference>
<evidence type="ECO:0000256" key="3">
    <source>
        <dbReference type="ARBA" id="ARBA00023125"/>
    </source>
</evidence>
<organism evidence="6 7">
    <name type="scientific">SAR324 cluster bacterium</name>
    <dbReference type="NCBI Taxonomy" id="2024889"/>
    <lineage>
        <taxon>Bacteria</taxon>
        <taxon>Deltaproteobacteria</taxon>
        <taxon>SAR324 cluster</taxon>
    </lineage>
</organism>
<dbReference type="PRINTS" id="PR00039">
    <property type="entry name" value="HTHLYSR"/>
</dbReference>
<dbReference type="Gene3D" id="1.10.10.10">
    <property type="entry name" value="Winged helix-like DNA-binding domain superfamily/Winged helix DNA-binding domain"/>
    <property type="match status" value="1"/>
</dbReference>
<dbReference type="GO" id="GO:0000976">
    <property type="term" value="F:transcription cis-regulatory region binding"/>
    <property type="evidence" value="ECO:0007669"/>
    <property type="project" value="TreeGrafter"/>
</dbReference>
<evidence type="ECO:0000256" key="1">
    <source>
        <dbReference type="ARBA" id="ARBA00009437"/>
    </source>
</evidence>
<dbReference type="InterPro" id="IPR000847">
    <property type="entry name" value="LysR_HTH_N"/>
</dbReference>
<dbReference type="CDD" id="cd05466">
    <property type="entry name" value="PBP2_LTTR_substrate"/>
    <property type="match status" value="1"/>
</dbReference>
<dbReference type="Gene3D" id="3.40.190.290">
    <property type="match status" value="1"/>
</dbReference>
<comment type="similarity">
    <text evidence="1">Belongs to the LysR transcriptional regulatory family.</text>
</comment>
<dbReference type="Proteomes" id="UP000218113">
    <property type="component" value="Unassembled WGS sequence"/>
</dbReference>
<gene>
    <name evidence="6" type="ORF">COB67_03590</name>
</gene>
<dbReference type="InterPro" id="IPR036388">
    <property type="entry name" value="WH-like_DNA-bd_sf"/>
</dbReference>
<dbReference type="FunFam" id="1.10.10.10:FF:000001">
    <property type="entry name" value="LysR family transcriptional regulator"/>
    <property type="match status" value="1"/>
</dbReference>
<dbReference type="PROSITE" id="PS50931">
    <property type="entry name" value="HTH_LYSR"/>
    <property type="match status" value="1"/>
</dbReference>
<dbReference type="EMBL" id="NVSR01000011">
    <property type="protein sequence ID" value="PCI29700.1"/>
    <property type="molecule type" value="Genomic_DNA"/>
</dbReference>
<dbReference type="GO" id="GO:0003700">
    <property type="term" value="F:DNA-binding transcription factor activity"/>
    <property type="evidence" value="ECO:0007669"/>
    <property type="project" value="InterPro"/>
</dbReference>
<name>A0A2A4T7S8_9DELT</name>
<sequence length="290" mass="32370">MNLESLQALVTAAELNSFSLAAEKLHLTQPAVSKRIATLETHLGKRLFDRIGRKIYLTEAGKTLLPHAYRIIGEADNALRTLQNLSGNVAGHLTVATTQHIGLYHLPQILHEFIHSFTDVTLHFDFMSSESAYASVLQGKLDLAIITSPAKLSPQICFTPLWLEALDFATSADHPLAQLANPKMEDLSQYRAVLPGETTFTRKIINKFFEEQNLELKVTGNTDYIEAIKVLVTAGFGWGVLPRRVIDQQLKILEIKDIQFSRQIGCIYQKSRTQSNASQAFLDLLQSFGH</sequence>
<dbReference type="InterPro" id="IPR005119">
    <property type="entry name" value="LysR_subst-bd"/>
</dbReference>
<protein>
    <submittedName>
        <fullName evidence="6">LysR family transcriptional regulator</fullName>
    </submittedName>
</protein>
<dbReference type="PANTHER" id="PTHR30126">
    <property type="entry name" value="HTH-TYPE TRANSCRIPTIONAL REGULATOR"/>
    <property type="match status" value="1"/>
</dbReference>
<dbReference type="AlphaFoldDB" id="A0A2A4T7S8"/>
<evidence type="ECO:0000256" key="4">
    <source>
        <dbReference type="ARBA" id="ARBA00023163"/>
    </source>
</evidence>
<reference evidence="7" key="1">
    <citation type="submission" date="2017-08" db="EMBL/GenBank/DDBJ databases">
        <title>A dynamic microbial community with high functional redundancy inhabits the cold, oxic subseafloor aquifer.</title>
        <authorList>
            <person name="Tully B.J."/>
            <person name="Wheat C.G."/>
            <person name="Glazer B.T."/>
            <person name="Huber J.A."/>
        </authorList>
    </citation>
    <scope>NUCLEOTIDE SEQUENCE [LARGE SCALE GENOMIC DNA]</scope>
</reference>
<dbReference type="Pfam" id="PF00126">
    <property type="entry name" value="HTH_1"/>
    <property type="match status" value="1"/>
</dbReference>
<dbReference type="PANTHER" id="PTHR30126:SF81">
    <property type="entry name" value="HTH-TYPE TRANSCRIPTIONAL REGULATOR ILVY"/>
    <property type="match status" value="1"/>
</dbReference>
<feature type="domain" description="HTH lysR-type" evidence="5">
    <location>
        <begin position="1"/>
        <end position="58"/>
    </location>
</feature>
<keyword evidence="3" id="KW-0238">DNA-binding</keyword>
<evidence type="ECO:0000313" key="6">
    <source>
        <dbReference type="EMBL" id="PCI29700.1"/>
    </source>
</evidence>
<evidence type="ECO:0000313" key="7">
    <source>
        <dbReference type="Proteomes" id="UP000218113"/>
    </source>
</evidence>
<dbReference type="SUPFAM" id="SSF53850">
    <property type="entry name" value="Periplasmic binding protein-like II"/>
    <property type="match status" value="1"/>
</dbReference>